<name>A0A6G0TC15_APHGL</name>
<dbReference type="AlphaFoldDB" id="A0A6G0TC15"/>
<organism evidence="1 2">
    <name type="scientific">Aphis glycines</name>
    <name type="common">Soybean aphid</name>
    <dbReference type="NCBI Taxonomy" id="307491"/>
    <lineage>
        <taxon>Eukaryota</taxon>
        <taxon>Metazoa</taxon>
        <taxon>Ecdysozoa</taxon>
        <taxon>Arthropoda</taxon>
        <taxon>Hexapoda</taxon>
        <taxon>Insecta</taxon>
        <taxon>Pterygota</taxon>
        <taxon>Neoptera</taxon>
        <taxon>Paraneoptera</taxon>
        <taxon>Hemiptera</taxon>
        <taxon>Sternorrhyncha</taxon>
        <taxon>Aphidomorpha</taxon>
        <taxon>Aphidoidea</taxon>
        <taxon>Aphididae</taxon>
        <taxon>Aphidini</taxon>
        <taxon>Aphis</taxon>
        <taxon>Aphis</taxon>
    </lineage>
</organism>
<evidence type="ECO:0000313" key="1">
    <source>
        <dbReference type="EMBL" id="KAE9529771.1"/>
    </source>
</evidence>
<dbReference type="EMBL" id="VYZN01000044">
    <property type="protein sequence ID" value="KAE9529771.1"/>
    <property type="molecule type" value="Genomic_DNA"/>
</dbReference>
<comment type="caution">
    <text evidence="1">The sequence shown here is derived from an EMBL/GenBank/DDBJ whole genome shotgun (WGS) entry which is preliminary data.</text>
</comment>
<evidence type="ECO:0000313" key="2">
    <source>
        <dbReference type="Proteomes" id="UP000475862"/>
    </source>
</evidence>
<dbReference type="Proteomes" id="UP000475862">
    <property type="component" value="Unassembled WGS sequence"/>
</dbReference>
<sequence length="314" mass="36381">MAINNSYLQLRLCTMKCVSLYNTRYAKSPAVIGYRYRERVQCSYIYIMSPFFLPEDDDGTTGAGIPSTAVDFFPTECFAWIGLVISILKKSKVIPKDTLYYNIMVSELDTYIYCYCIVENNPNTIDNICFLSTKQSFNNVYDKMNFQLLYPLNYTTISEDMAFLQRIQVNTTSMSIYLHNKNPQRLFFCIHIVSTAAFIVAVKQLRDAQTSRKKSTEKHYLCLPRVPTILDVTLFERFETFFSNSNYLKNKYYNRYSEADQISHNIMNLRYSFDIHMHFLFNSLPGSSKKLDVLLCLPRAVALKLSGANSSLEN</sequence>
<reference evidence="1 2" key="1">
    <citation type="submission" date="2019-08" db="EMBL/GenBank/DDBJ databases">
        <title>The genome of the soybean aphid Biotype 1, its phylome, world population structure and adaptation to the North American continent.</title>
        <authorList>
            <person name="Giordano R."/>
            <person name="Donthu R.K."/>
            <person name="Hernandez A.G."/>
            <person name="Wright C.L."/>
            <person name="Zimin A.V."/>
        </authorList>
    </citation>
    <scope>NUCLEOTIDE SEQUENCE [LARGE SCALE GENOMIC DNA]</scope>
    <source>
        <tissue evidence="1">Whole aphids</tissue>
    </source>
</reference>
<keyword evidence="2" id="KW-1185">Reference proteome</keyword>
<gene>
    <name evidence="1" type="ORF">AGLY_011867</name>
</gene>
<proteinExistence type="predicted"/>
<accession>A0A6G0TC15</accession>
<protein>
    <submittedName>
        <fullName evidence="1">Uncharacterized protein</fullName>
    </submittedName>
</protein>